<accession>A0A1L7WPQ1</accession>
<gene>
    <name evidence="2" type="ORF">PAC_04633</name>
</gene>
<feature type="compositionally biased region" description="Low complexity" evidence="1">
    <location>
        <begin position="50"/>
        <end position="65"/>
    </location>
</feature>
<feature type="compositionally biased region" description="Low complexity" evidence="1">
    <location>
        <begin position="117"/>
        <end position="128"/>
    </location>
</feature>
<name>A0A1L7WPQ1_9HELO</name>
<evidence type="ECO:0000256" key="1">
    <source>
        <dbReference type="SAM" id="MobiDB-lite"/>
    </source>
</evidence>
<dbReference type="AlphaFoldDB" id="A0A1L7WPQ1"/>
<reference evidence="2 3" key="1">
    <citation type="submission" date="2016-03" db="EMBL/GenBank/DDBJ databases">
        <authorList>
            <person name="Ploux O."/>
        </authorList>
    </citation>
    <scope>NUCLEOTIDE SEQUENCE [LARGE SCALE GENOMIC DNA]</scope>
    <source>
        <strain evidence="2 3">UAMH 11012</strain>
    </source>
</reference>
<evidence type="ECO:0000313" key="2">
    <source>
        <dbReference type="EMBL" id="CZR54749.1"/>
    </source>
</evidence>
<sequence length="364" mass="38862">MFFAPPRDIQGEQRDQTSRGGGSVLFGIASTTQTAHPSNTSGGGLPGNWPSSNPAFAAPAASSAAHGPGPQLSTASGRGLFGNMAPSTIQNPTQARPNTSRACCPAANSDGGDFSGTTTPPTNSNPSSLFALPGTQSTQAQPPLFGGGPGGFRSRPSTTSQTSVVTSRGIFGDLNPSFQQSAQTASTSNPSGITLCWNKPNCLKPNSLLPHSGGGSSGTSNSSQSARSDIMKTESKLRIELMKEEHAARLLQDQGLFELISLLLQQESSTRYLLERELHGAKLAALAEVMKLTKSVHEEEREARIKAVEHDGRVTRECIREFYSLRVRNEVELQELRKEDWELEKDEYNDELDGKCEGGWATDL</sequence>
<dbReference type="Proteomes" id="UP000184330">
    <property type="component" value="Unassembled WGS sequence"/>
</dbReference>
<feature type="compositionally biased region" description="Polar residues" evidence="1">
    <location>
        <begin position="29"/>
        <end position="40"/>
    </location>
</feature>
<dbReference type="EMBL" id="FJOG01000005">
    <property type="protein sequence ID" value="CZR54749.1"/>
    <property type="molecule type" value="Genomic_DNA"/>
</dbReference>
<feature type="region of interest" description="Disordered" evidence="1">
    <location>
        <begin position="1"/>
        <end position="165"/>
    </location>
</feature>
<organism evidence="2 3">
    <name type="scientific">Phialocephala subalpina</name>
    <dbReference type="NCBI Taxonomy" id="576137"/>
    <lineage>
        <taxon>Eukaryota</taxon>
        <taxon>Fungi</taxon>
        <taxon>Dikarya</taxon>
        <taxon>Ascomycota</taxon>
        <taxon>Pezizomycotina</taxon>
        <taxon>Leotiomycetes</taxon>
        <taxon>Helotiales</taxon>
        <taxon>Mollisiaceae</taxon>
        <taxon>Phialocephala</taxon>
        <taxon>Phialocephala fortinii species complex</taxon>
    </lineage>
</organism>
<proteinExistence type="predicted"/>
<feature type="region of interest" description="Disordered" evidence="1">
    <location>
        <begin position="207"/>
        <end position="231"/>
    </location>
</feature>
<keyword evidence="3" id="KW-1185">Reference proteome</keyword>
<feature type="compositionally biased region" description="Polar residues" evidence="1">
    <location>
        <begin position="85"/>
        <end position="101"/>
    </location>
</feature>
<feature type="compositionally biased region" description="Low complexity" evidence="1">
    <location>
        <begin position="218"/>
        <end position="228"/>
    </location>
</feature>
<protein>
    <submittedName>
        <fullName evidence="2">Uncharacterized protein</fullName>
    </submittedName>
</protein>
<feature type="compositionally biased region" description="Low complexity" evidence="1">
    <location>
        <begin position="152"/>
        <end position="165"/>
    </location>
</feature>
<evidence type="ECO:0000313" key="3">
    <source>
        <dbReference type="Proteomes" id="UP000184330"/>
    </source>
</evidence>